<evidence type="ECO:0000256" key="1">
    <source>
        <dbReference type="ARBA" id="ARBA00010062"/>
    </source>
</evidence>
<dbReference type="Proteomes" id="UP001595530">
    <property type="component" value="Unassembled WGS sequence"/>
</dbReference>
<comment type="caution">
    <text evidence="5">The sequence shown here is derived from an EMBL/GenBank/DDBJ whole genome shotgun (WGS) entry which is preliminary data.</text>
</comment>
<dbReference type="CDD" id="cd06326">
    <property type="entry name" value="PBP1_ABC_ligand_binding-like"/>
    <property type="match status" value="1"/>
</dbReference>
<dbReference type="Gene3D" id="3.40.50.2300">
    <property type="match status" value="2"/>
</dbReference>
<name>A0ABV7F8P8_9BURK</name>
<dbReference type="EMBL" id="JBHRTP010000070">
    <property type="protein sequence ID" value="MFC3110142.1"/>
    <property type="molecule type" value="Genomic_DNA"/>
</dbReference>
<accession>A0ABV7F8P8</accession>
<protein>
    <submittedName>
        <fullName evidence="5">ABC transporter substrate-binding protein</fullName>
    </submittedName>
</protein>
<feature type="domain" description="Leucine-binding protein" evidence="4">
    <location>
        <begin position="32"/>
        <end position="374"/>
    </location>
</feature>
<feature type="signal peptide" evidence="3">
    <location>
        <begin position="1"/>
        <end position="23"/>
    </location>
</feature>
<evidence type="ECO:0000256" key="2">
    <source>
        <dbReference type="ARBA" id="ARBA00022729"/>
    </source>
</evidence>
<dbReference type="RefSeq" id="WP_390332497.1">
    <property type="nucleotide sequence ID" value="NZ_JBHRTP010000070.1"/>
</dbReference>
<evidence type="ECO:0000259" key="4">
    <source>
        <dbReference type="Pfam" id="PF13458"/>
    </source>
</evidence>
<reference evidence="6" key="1">
    <citation type="journal article" date="2019" name="Int. J. Syst. Evol. Microbiol.">
        <title>The Global Catalogue of Microorganisms (GCM) 10K type strain sequencing project: providing services to taxonomists for standard genome sequencing and annotation.</title>
        <authorList>
            <consortium name="The Broad Institute Genomics Platform"/>
            <consortium name="The Broad Institute Genome Sequencing Center for Infectious Disease"/>
            <person name="Wu L."/>
            <person name="Ma J."/>
        </authorList>
    </citation>
    <scope>NUCLEOTIDE SEQUENCE [LARGE SCALE GENOMIC DNA]</scope>
    <source>
        <strain evidence="6">KCTC 42986</strain>
    </source>
</reference>
<keyword evidence="6" id="KW-1185">Reference proteome</keyword>
<dbReference type="Pfam" id="PF13458">
    <property type="entry name" value="Peripla_BP_6"/>
    <property type="match status" value="1"/>
</dbReference>
<feature type="chain" id="PRO_5045297503" evidence="3">
    <location>
        <begin position="24"/>
        <end position="379"/>
    </location>
</feature>
<dbReference type="InterPro" id="IPR028081">
    <property type="entry name" value="Leu-bd"/>
</dbReference>
<evidence type="ECO:0000313" key="5">
    <source>
        <dbReference type="EMBL" id="MFC3110142.1"/>
    </source>
</evidence>
<dbReference type="SUPFAM" id="SSF53822">
    <property type="entry name" value="Periplasmic binding protein-like I"/>
    <property type="match status" value="1"/>
</dbReference>
<evidence type="ECO:0000313" key="6">
    <source>
        <dbReference type="Proteomes" id="UP001595530"/>
    </source>
</evidence>
<proteinExistence type="inferred from homology"/>
<sequence>MDMRWKRRVVAGLVASIAMTAFAEDGITEDSILIGQTVGLTGTVASAVKEMNEGAHAYIAGVNRQGGVNGRKIILRIVDDKFIPALAAANAEKLITQDHVFALFQSRGTPQTEAILPLLETHQVPLVAPSTGAEIFHTPVNRWLFNVRAKYQDEVIKAIEHFTTVGINKIGLLTYEKEDPLGMEGLAGFNKGMTARQLSPAIIAIFPRLKPDIKATAAKLIAARPAALIIVSSGENTIDIIKELRAQGGSMQIMTMSNNSSQEFARDLGPAANGILVTQVTPAPHLVSSVLGQEFKVAAKGTGTTVSYAAMEGFVSAKVLVEGIRRAGRNLTRENFVHALESMKHADLGGLMVNYGPRNHTGSQFVEITMLGKDGRFVR</sequence>
<dbReference type="PANTHER" id="PTHR47235:SF1">
    <property type="entry name" value="BLR6548 PROTEIN"/>
    <property type="match status" value="1"/>
</dbReference>
<evidence type="ECO:0000256" key="3">
    <source>
        <dbReference type="SAM" id="SignalP"/>
    </source>
</evidence>
<dbReference type="InterPro" id="IPR028082">
    <property type="entry name" value="Peripla_BP_I"/>
</dbReference>
<gene>
    <name evidence="5" type="ORF">ACFOFO_19615</name>
</gene>
<dbReference type="PANTHER" id="PTHR47235">
    <property type="entry name" value="BLR6548 PROTEIN"/>
    <property type="match status" value="1"/>
</dbReference>
<keyword evidence="2 3" id="KW-0732">Signal</keyword>
<organism evidence="5 6">
    <name type="scientific">Undibacterium arcticum</name>
    <dbReference type="NCBI Taxonomy" id="1762892"/>
    <lineage>
        <taxon>Bacteria</taxon>
        <taxon>Pseudomonadati</taxon>
        <taxon>Pseudomonadota</taxon>
        <taxon>Betaproteobacteria</taxon>
        <taxon>Burkholderiales</taxon>
        <taxon>Oxalobacteraceae</taxon>
        <taxon>Undibacterium</taxon>
    </lineage>
</organism>
<comment type="similarity">
    <text evidence="1">Belongs to the leucine-binding protein family.</text>
</comment>